<gene>
    <name evidence="6" type="ORF">C1752_08634</name>
</gene>
<dbReference type="Proteomes" id="UP000248857">
    <property type="component" value="Unassembled WGS sequence"/>
</dbReference>
<dbReference type="InterPro" id="IPR017853">
    <property type="entry name" value="GH"/>
</dbReference>
<sequence length="514" mass="59220">MTSTQPFLWGVATSGYQSEGGFNGPDQPQNNWSQAEQSGEVMTTGAASEFWQRYEDDFTTCKQMGLTAFRMGLEWPRIQPTTDHQTGLAPTYDRAAIDAYADRIAACRRQGLEPIVTLQHFTHPAWLGIDAWLEERTISAFADYVQVTVTQLNRRLVEVHELAPIHWYITINEPNILVNNTYLNDQFPSETKGGLDHIFRAYSHLLAAHVYAYNLIHDTYEAQGWPTPKVSLNTYCSDLYWSDQLIWDLLLSRQRGIQRADLSDYVYNSAKRLETALSEANFPFKRDLPYRLGQAVRWVANQAGHRTFEASKLEKFFQVLEGSVRSQVVDYLAFDYYDPFLAHTLRFPIFSDFEFETKGLRSWLVSGMMSKWWEWRSLPNGLYFFTQYYAQAFPDLPILIAENGMALRRKPDNSIVAPRQDQLSRSDFLKAHLGQVQRLREEKIPLVGYMHWSLTDNYEWGSYTPRFGLFSIDFTQGGERQKVDQLGDCPSETYAAFIQQQKSTAIVKLHADGS</sequence>
<dbReference type="PANTHER" id="PTHR10353">
    <property type="entry name" value="GLYCOSYL HYDROLASE"/>
    <property type="match status" value="1"/>
</dbReference>
<accession>A0A2W1JIS4</accession>
<comment type="similarity">
    <text evidence="1 4">Belongs to the glycosyl hydrolase 1 family.</text>
</comment>
<dbReference type="PANTHER" id="PTHR10353:SF36">
    <property type="entry name" value="LP05116P"/>
    <property type="match status" value="1"/>
</dbReference>
<protein>
    <submittedName>
        <fullName evidence="6">Bifunctional beta-D-glucosidase/beta-D-fucosidase</fullName>
        <ecNumber evidence="6">3.2.1.21</ecNumber>
    </submittedName>
</protein>
<keyword evidence="2 6" id="KW-0378">Hydrolase</keyword>
<dbReference type="EC" id="3.2.1.21" evidence="6"/>
<evidence type="ECO:0000256" key="5">
    <source>
        <dbReference type="SAM" id="MobiDB-lite"/>
    </source>
</evidence>
<dbReference type="Pfam" id="PF00232">
    <property type="entry name" value="Glyco_hydro_1"/>
    <property type="match status" value="2"/>
</dbReference>
<evidence type="ECO:0000313" key="7">
    <source>
        <dbReference type="Proteomes" id="UP000248857"/>
    </source>
</evidence>
<dbReference type="PROSITE" id="PS00653">
    <property type="entry name" value="GLYCOSYL_HYDROL_F1_2"/>
    <property type="match status" value="1"/>
</dbReference>
<feature type="region of interest" description="Disordered" evidence="5">
    <location>
        <begin position="18"/>
        <end position="39"/>
    </location>
</feature>
<evidence type="ECO:0000256" key="1">
    <source>
        <dbReference type="ARBA" id="ARBA00010838"/>
    </source>
</evidence>
<evidence type="ECO:0000313" key="6">
    <source>
        <dbReference type="EMBL" id="PZD70952.1"/>
    </source>
</evidence>
<evidence type="ECO:0000256" key="3">
    <source>
        <dbReference type="ARBA" id="ARBA00023295"/>
    </source>
</evidence>
<dbReference type="InterPro" id="IPR001360">
    <property type="entry name" value="Glyco_hydro_1"/>
</dbReference>
<dbReference type="PRINTS" id="PR00131">
    <property type="entry name" value="GLHYDRLASE1"/>
</dbReference>
<feature type="compositionally biased region" description="Polar residues" evidence="5">
    <location>
        <begin position="26"/>
        <end position="39"/>
    </location>
</feature>
<keyword evidence="3 6" id="KW-0326">Glycosidase</keyword>
<dbReference type="GO" id="GO:0005829">
    <property type="term" value="C:cytosol"/>
    <property type="evidence" value="ECO:0007669"/>
    <property type="project" value="TreeGrafter"/>
</dbReference>
<reference evidence="6 7" key="1">
    <citation type="journal article" date="2018" name="Sci. Rep.">
        <title>A novel species of the marine cyanobacterium Acaryochloris with a unique pigment content and lifestyle.</title>
        <authorList>
            <person name="Partensky F."/>
            <person name="Six C."/>
            <person name="Ratin M."/>
            <person name="Garczarek L."/>
            <person name="Vaulot D."/>
            <person name="Probert I."/>
            <person name="Calteau A."/>
            <person name="Gourvil P."/>
            <person name="Marie D."/>
            <person name="Grebert T."/>
            <person name="Bouchier C."/>
            <person name="Le Panse S."/>
            <person name="Gachenot M."/>
            <person name="Rodriguez F."/>
            <person name="Garrido J.L."/>
        </authorList>
    </citation>
    <scope>NUCLEOTIDE SEQUENCE [LARGE SCALE GENOMIC DNA]</scope>
    <source>
        <strain evidence="6 7">RCC1774</strain>
    </source>
</reference>
<organism evidence="6 7">
    <name type="scientific">Acaryochloris thomasi RCC1774</name>
    <dbReference type="NCBI Taxonomy" id="1764569"/>
    <lineage>
        <taxon>Bacteria</taxon>
        <taxon>Bacillati</taxon>
        <taxon>Cyanobacteriota</taxon>
        <taxon>Cyanophyceae</taxon>
        <taxon>Acaryochloridales</taxon>
        <taxon>Acaryochloridaceae</taxon>
        <taxon>Acaryochloris</taxon>
        <taxon>Acaryochloris thomasi</taxon>
    </lineage>
</organism>
<keyword evidence="7" id="KW-1185">Reference proteome</keyword>
<dbReference type="RefSeq" id="WP_110988505.1">
    <property type="nucleotide sequence ID" value="NZ_CAWNWM010000024.1"/>
</dbReference>
<dbReference type="Gene3D" id="3.20.20.80">
    <property type="entry name" value="Glycosidases"/>
    <property type="match status" value="1"/>
</dbReference>
<dbReference type="GO" id="GO:0008422">
    <property type="term" value="F:beta-glucosidase activity"/>
    <property type="evidence" value="ECO:0007669"/>
    <property type="project" value="UniProtKB-EC"/>
</dbReference>
<dbReference type="EMBL" id="PQWO01000024">
    <property type="protein sequence ID" value="PZD70952.1"/>
    <property type="molecule type" value="Genomic_DNA"/>
</dbReference>
<comment type="caution">
    <text evidence="6">The sequence shown here is derived from an EMBL/GenBank/DDBJ whole genome shotgun (WGS) entry which is preliminary data.</text>
</comment>
<dbReference type="GO" id="GO:0016052">
    <property type="term" value="P:carbohydrate catabolic process"/>
    <property type="evidence" value="ECO:0007669"/>
    <property type="project" value="TreeGrafter"/>
</dbReference>
<dbReference type="InterPro" id="IPR033132">
    <property type="entry name" value="GH_1_N_CS"/>
</dbReference>
<evidence type="ECO:0000256" key="4">
    <source>
        <dbReference type="RuleBase" id="RU003690"/>
    </source>
</evidence>
<evidence type="ECO:0000256" key="2">
    <source>
        <dbReference type="ARBA" id="ARBA00022801"/>
    </source>
</evidence>
<proteinExistence type="inferred from homology"/>
<name>A0A2W1JIS4_9CYAN</name>
<dbReference type="SUPFAM" id="SSF51445">
    <property type="entry name" value="(Trans)glycosidases"/>
    <property type="match status" value="1"/>
</dbReference>
<dbReference type="OrthoDB" id="9765195at2"/>
<dbReference type="AlphaFoldDB" id="A0A2W1JIS4"/>